<protein>
    <submittedName>
        <fullName evidence="2">Uncharacterized protein</fullName>
    </submittedName>
</protein>
<keyword evidence="1" id="KW-0472">Membrane</keyword>
<evidence type="ECO:0000313" key="2">
    <source>
        <dbReference type="EMBL" id="VXB10341.1"/>
    </source>
</evidence>
<reference evidence="2 3" key="1">
    <citation type="submission" date="2019-10" db="EMBL/GenBank/DDBJ databases">
        <authorList>
            <person name="Karimi E."/>
        </authorList>
    </citation>
    <scope>NUCLEOTIDE SEQUENCE [LARGE SCALE GENOMIC DNA]</scope>
    <source>
        <strain evidence="2">Bacillus sp. 71</strain>
    </source>
</reference>
<keyword evidence="1" id="KW-0812">Transmembrane</keyword>
<keyword evidence="1" id="KW-1133">Transmembrane helix</keyword>
<organism evidence="2 3">
    <name type="scientific">Bacillus mycoides</name>
    <dbReference type="NCBI Taxonomy" id="1405"/>
    <lineage>
        <taxon>Bacteria</taxon>
        <taxon>Bacillati</taxon>
        <taxon>Bacillota</taxon>
        <taxon>Bacilli</taxon>
        <taxon>Bacillales</taxon>
        <taxon>Bacillaceae</taxon>
        <taxon>Bacillus</taxon>
        <taxon>Bacillus cereus group</taxon>
    </lineage>
</organism>
<accession>A0A653MYY3</accession>
<feature type="transmembrane region" description="Helical" evidence="1">
    <location>
        <begin position="20"/>
        <end position="39"/>
    </location>
</feature>
<dbReference type="AlphaFoldDB" id="A0A653MYY3"/>
<gene>
    <name evidence="2" type="ORF">BACI71_100143</name>
</gene>
<sequence>MIFHKKHSDLGNVWAFNMTYFLIVFILKINIIICIFIQIY</sequence>
<name>A0A653MYY3_BACMY</name>
<proteinExistence type="predicted"/>
<evidence type="ECO:0000313" key="3">
    <source>
        <dbReference type="Proteomes" id="UP000437562"/>
    </source>
</evidence>
<evidence type="ECO:0000256" key="1">
    <source>
        <dbReference type="SAM" id="Phobius"/>
    </source>
</evidence>
<dbReference type="EMBL" id="CABWMC010000002">
    <property type="protein sequence ID" value="VXB10341.1"/>
    <property type="molecule type" value="Genomic_DNA"/>
</dbReference>
<dbReference type="Proteomes" id="UP000437562">
    <property type="component" value="Unassembled WGS sequence"/>
</dbReference>